<evidence type="ECO:0000313" key="2">
    <source>
        <dbReference type="EMBL" id="KON89227.1"/>
    </source>
</evidence>
<dbReference type="STRING" id="1459.AF332_22070"/>
<keyword evidence="3" id="KW-1185">Reference proteome</keyword>
<dbReference type="Pfam" id="PF13527">
    <property type="entry name" value="Acetyltransf_9"/>
    <property type="match status" value="1"/>
</dbReference>
<name>A0A0M0GIB3_SPOGL</name>
<dbReference type="Pfam" id="PF17668">
    <property type="entry name" value="Acetyltransf_17"/>
    <property type="match status" value="1"/>
</dbReference>
<evidence type="ECO:0000313" key="3">
    <source>
        <dbReference type="Proteomes" id="UP000037109"/>
    </source>
</evidence>
<dbReference type="Proteomes" id="UP000037109">
    <property type="component" value="Unassembled WGS sequence"/>
</dbReference>
<gene>
    <name evidence="2" type="ORF">AF332_22070</name>
</gene>
<evidence type="ECO:0000259" key="1">
    <source>
        <dbReference type="PROSITE" id="PS51186"/>
    </source>
</evidence>
<protein>
    <submittedName>
        <fullName evidence="2">GNAT family acetyltransferase</fullName>
    </submittedName>
</protein>
<dbReference type="RefSeq" id="WP_053436599.1">
    <property type="nucleotide sequence ID" value="NZ_LGUF01000007.1"/>
</dbReference>
<dbReference type="PROSITE" id="PS51186">
    <property type="entry name" value="GNAT"/>
    <property type="match status" value="1"/>
</dbReference>
<dbReference type="SUPFAM" id="SSF55729">
    <property type="entry name" value="Acyl-CoA N-acyltransferases (Nat)"/>
    <property type="match status" value="1"/>
</dbReference>
<dbReference type="InterPro" id="IPR041380">
    <property type="entry name" value="Acetyltransf_17"/>
</dbReference>
<dbReference type="PANTHER" id="PTHR37817">
    <property type="entry name" value="N-ACETYLTRANSFERASE EIS"/>
    <property type="match status" value="1"/>
</dbReference>
<dbReference type="InterPro" id="IPR016181">
    <property type="entry name" value="Acyl_CoA_acyltransferase"/>
</dbReference>
<accession>A0A0M0GIB3</accession>
<dbReference type="InterPro" id="IPR025559">
    <property type="entry name" value="Eis_dom"/>
</dbReference>
<organism evidence="2 3">
    <name type="scientific">Sporosarcina globispora</name>
    <name type="common">Bacillus globisporus</name>
    <dbReference type="NCBI Taxonomy" id="1459"/>
    <lineage>
        <taxon>Bacteria</taxon>
        <taxon>Bacillati</taxon>
        <taxon>Bacillota</taxon>
        <taxon>Bacilli</taxon>
        <taxon>Bacillales</taxon>
        <taxon>Caryophanaceae</taxon>
        <taxon>Sporosarcina</taxon>
    </lineage>
</organism>
<dbReference type="PATRIC" id="fig|1459.3.peg.4862"/>
<dbReference type="EMBL" id="LGUF01000007">
    <property type="protein sequence ID" value="KON89227.1"/>
    <property type="molecule type" value="Genomic_DNA"/>
</dbReference>
<proteinExistence type="predicted"/>
<dbReference type="GO" id="GO:0034069">
    <property type="term" value="F:aminoglycoside N-acetyltransferase activity"/>
    <property type="evidence" value="ECO:0007669"/>
    <property type="project" value="TreeGrafter"/>
</dbReference>
<dbReference type="Gene3D" id="3.40.630.30">
    <property type="match status" value="2"/>
</dbReference>
<dbReference type="InterPro" id="IPR051554">
    <property type="entry name" value="Acetyltransferase_Eis"/>
</dbReference>
<reference evidence="3" key="1">
    <citation type="submission" date="2015-07" db="EMBL/GenBank/DDBJ databases">
        <title>Fjat-10036 dsm4.</title>
        <authorList>
            <person name="Liu B."/>
            <person name="Wang J."/>
            <person name="Zhu Y."/>
            <person name="Liu G."/>
            <person name="Chen Q."/>
            <person name="Chen Z."/>
            <person name="Lan J."/>
            <person name="Che J."/>
            <person name="Ge C."/>
            <person name="Shi H."/>
            <person name="Pan Z."/>
            <person name="Liu X."/>
        </authorList>
    </citation>
    <scope>NUCLEOTIDE SEQUENCE [LARGE SCALE GENOMIC DNA]</scope>
    <source>
        <strain evidence="3">DSM 4</strain>
    </source>
</reference>
<dbReference type="InterPro" id="IPR036527">
    <property type="entry name" value="SCP2_sterol-bd_dom_sf"/>
</dbReference>
<sequence length="390" mass="45745">MLLRKLSESEYIEAINLSMYAFQYNVPETDIPARQELLKKHTIFGIWEEQNLAAKLHIIPLKVQINGIDWEMGGIAGVATYPEFRRKGYVSSLIKHALSEMNKEGQLFSFLHPFNISFYRKYGWEIFTEYKKTIINKIDLEMAGKSSGTIKRFTKKQHIKTIEKIYREYMLRYSGGLVRDSYWWKNFVYSDYQIAVYFDEASEGQGYILFKVKDNKMDVEEFAALNQEARVNLWNFICQHDSMVEEVKIITSVHDPFPFYLNQPNLKMEVFPYFMGRIVNVEKCLCQYSFLDNNENVFLHVEDHHAPWNNGSYLIADNGVRVFKEKEGSQCTNPPARGLHISINALSAIIIGYKRPMELYELGEMKGSRNDAEILERKVPLQKSFFYDFF</sequence>
<keyword evidence="2" id="KW-0808">Transferase</keyword>
<dbReference type="InterPro" id="IPR000182">
    <property type="entry name" value="GNAT_dom"/>
</dbReference>
<dbReference type="Gene3D" id="3.30.1050.10">
    <property type="entry name" value="SCP2 sterol-binding domain"/>
    <property type="match status" value="1"/>
</dbReference>
<feature type="domain" description="N-acetyltransferase" evidence="1">
    <location>
        <begin position="1"/>
        <end position="145"/>
    </location>
</feature>
<dbReference type="CDD" id="cd04301">
    <property type="entry name" value="NAT_SF"/>
    <property type="match status" value="1"/>
</dbReference>
<dbReference type="OrthoDB" id="9768284at2"/>
<dbReference type="Pfam" id="PF13530">
    <property type="entry name" value="SCP2_2"/>
    <property type="match status" value="1"/>
</dbReference>
<dbReference type="PANTHER" id="PTHR37817:SF1">
    <property type="entry name" value="N-ACETYLTRANSFERASE EIS"/>
    <property type="match status" value="1"/>
</dbReference>
<dbReference type="AlphaFoldDB" id="A0A0M0GIB3"/>
<dbReference type="GO" id="GO:0030649">
    <property type="term" value="P:aminoglycoside antibiotic catabolic process"/>
    <property type="evidence" value="ECO:0007669"/>
    <property type="project" value="TreeGrafter"/>
</dbReference>
<dbReference type="SUPFAM" id="SSF55718">
    <property type="entry name" value="SCP-like"/>
    <property type="match status" value="1"/>
</dbReference>
<comment type="caution">
    <text evidence="2">The sequence shown here is derived from an EMBL/GenBank/DDBJ whole genome shotgun (WGS) entry which is preliminary data.</text>
</comment>